<evidence type="ECO:0000259" key="4">
    <source>
        <dbReference type="Pfam" id="PF01301"/>
    </source>
</evidence>
<dbReference type="RefSeq" id="WP_238721916.1">
    <property type="nucleotide sequence ID" value="NZ_JAHQCW010000019.1"/>
</dbReference>
<dbReference type="PRINTS" id="PR00742">
    <property type="entry name" value="GLHYDRLASE35"/>
</dbReference>
<organism evidence="5 6">
    <name type="scientific">Diplocloster agilis</name>
    <dbReference type="NCBI Taxonomy" id="2850323"/>
    <lineage>
        <taxon>Bacteria</taxon>
        <taxon>Bacillati</taxon>
        <taxon>Bacillota</taxon>
        <taxon>Clostridia</taxon>
        <taxon>Lachnospirales</taxon>
        <taxon>Lachnospiraceae</taxon>
        <taxon>Diplocloster</taxon>
    </lineage>
</organism>
<evidence type="ECO:0000313" key="6">
    <source>
        <dbReference type="Proteomes" id="UP000712157"/>
    </source>
</evidence>
<name>A0A949K5A6_9FIRM</name>
<comment type="caution">
    <text evidence="5">The sequence shown here is derived from an EMBL/GenBank/DDBJ whole genome shotgun (WGS) entry which is preliminary data.</text>
</comment>
<comment type="similarity">
    <text evidence="1 2">Belongs to the glycosyl hydrolase 35 family.</text>
</comment>
<evidence type="ECO:0000313" key="5">
    <source>
        <dbReference type="EMBL" id="MBU9737331.1"/>
    </source>
</evidence>
<dbReference type="Gene3D" id="3.20.20.80">
    <property type="entry name" value="Glycosidases"/>
    <property type="match status" value="1"/>
</dbReference>
<dbReference type="InterPro" id="IPR017853">
    <property type="entry name" value="GH"/>
</dbReference>
<protein>
    <submittedName>
        <fullName evidence="5">Beta-galactosidase</fullName>
        <ecNumber evidence="5">3.2.1.23</ecNumber>
    </submittedName>
</protein>
<dbReference type="InterPro" id="IPR001944">
    <property type="entry name" value="Glycoside_Hdrlase_35"/>
</dbReference>
<evidence type="ECO:0000256" key="3">
    <source>
        <dbReference type="SAM" id="MobiDB-lite"/>
    </source>
</evidence>
<proteinExistence type="inferred from homology"/>
<dbReference type="Proteomes" id="UP000712157">
    <property type="component" value="Unassembled WGS sequence"/>
</dbReference>
<reference evidence="5" key="1">
    <citation type="submission" date="2021-06" db="EMBL/GenBank/DDBJ databases">
        <title>Description of novel taxa of the family Lachnospiraceae.</title>
        <authorList>
            <person name="Chaplin A.V."/>
            <person name="Sokolova S.R."/>
            <person name="Pikina A.P."/>
            <person name="Korzhanova M."/>
            <person name="Belova V."/>
            <person name="Korostin D."/>
            <person name="Efimov B.A."/>
        </authorList>
    </citation>
    <scope>NUCLEOTIDE SEQUENCE</scope>
    <source>
        <strain evidence="5">ASD5720</strain>
    </source>
</reference>
<keyword evidence="5" id="KW-0326">Glycosidase</keyword>
<dbReference type="SUPFAM" id="SSF51445">
    <property type="entry name" value="(Trans)glycosidases"/>
    <property type="match status" value="1"/>
</dbReference>
<feature type="compositionally biased region" description="Basic and acidic residues" evidence="3">
    <location>
        <begin position="630"/>
        <end position="646"/>
    </location>
</feature>
<dbReference type="PANTHER" id="PTHR23421">
    <property type="entry name" value="BETA-GALACTOSIDASE RELATED"/>
    <property type="match status" value="1"/>
</dbReference>
<keyword evidence="5" id="KW-0378">Hydrolase</keyword>
<evidence type="ECO:0000256" key="1">
    <source>
        <dbReference type="ARBA" id="ARBA00009809"/>
    </source>
</evidence>
<dbReference type="InterPro" id="IPR031330">
    <property type="entry name" value="Gly_Hdrlase_35_cat"/>
</dbReference>
<dbReference type="AlphaFoldDB" id="A0A949K5A6"/>
<feature type="domain" description="Glycoside hydrolase 35 catalytic" evidence="4">
    <location>
        <begin position="38"/>
        <end position="381"/>
    </location>
</feature>
<accession>A0A949K5A6</accession>
<dbReference type="GO" id="GO:0004565">
    <property type="term" value="F:beta-galactosidase activity"/>
    <property type="evidence" value="ECO:0007669"/>
    <property type="project" value="UniProtKB-EC"/>
</dbReference>
<keyword evidence="6" id="KW-1185">Reference proteome</keyword>
<dbReference type="EC" id="3.2.1.23" evidence="5"/>
<gene>
    <name evidence="5" type="ORF">KTH89_12345</name>
</gene>
<dbReference type="Pfam" id="PF01301">
    <property type="entry name" value="Glyco_hydro_35"/>
    <property type="match status" value="1"/>
</dbReference>
<sequence length="876" mass="99604">MEYHIDTAVKKTVRRGHLRMGGADPKGNGIEANSQYLTYNQRPWIPVMGEFHYSRNPVEYWEEDLLKCKAAGIQVISSYVFWIHHEEEEGKFCFTGSRDIRKFVELCGKLGLGFFLRLGPWVHGECRNGGHPDWIYEKCSHTRCNDETYLFYTKRLYTELAGQLDGLFFRDGGPIIGIQVDNELIREPEHLGTLKKMARECGMEAPVWTVTGWGHHGGTRFPQDEFIPMFGGYPEGPWEQHMEPLAPSIHYQFREDRNDADIGVDVLALSDTQGYEGAADFSRYPFATCETGTGIPVTYHRRPVIHPDDAGAMTLTGIGSGNNLVGYFMFKGGTNPKAGKTTYNETKDTGYLNNFPTLSNDFQAPVSDFGEIRDVYKVLKRFNLFLGDFGEILAVAQPYFPADSADAADAAEATEAAETAEGTLIAEQHGDSGNEGKLRYCVRDGEEGGFLFVNNYVRLERMPERKNTIVCIQRTGETIQIPLRITDSAGITIPADSYFFFPFALELGGSKLLYATAQPLCRYERKGREFYLFYNPRGMVSEYYFQDQLDAAFDPERMEKIRTEEGTLLRVRQAGMECMADVKTADGRTIGIITLSQEEADNCWKETEECRSLTEGYGDDGIPCESVYGEQKESRPGQDRASNDSGINRDARKRIVICKEELFFQDQKIHIRTAKPDGCIWILGNEGAANMERPGKEVVEKTGIQGNEKPENTKKLVPIGKRGEFYGYAYETEERMCAAVVWKEEPADEKLSVNYEYLRTEKTGGWDVRQWDIKLQLPKISEGEDLILTVDYLGDAAHLYLGERLIADDYCKGIPWRIGLKRFYEELKEQKLTLQILPFAKEQPVYLERFPERREEELVRLGGIHAEWKKEVLLSF</sequence>
<dbReference type="GO" id="GO:0005975">
    <property type="term" value="P:carbohydrate metabolic process"/>
    <property type="evidence" value="ECO:0007669"/>
    <property type="project" value="InterPro"/>
</dbReference>
<dbReference type="EMBL" id="JAHQCW010000019">
    <property type="protein sequence ID" value="MBU9737331.1"/>
    <property type="molecule type" value="Genomic_DNA"/>
</dbReference>
<evidence type="ECO:0000256" key="2">
    <source>
        <dbReference type="RuleBase" id="RU003679"/>
    </source>
</evidence>
<feature type="region of interest" description="Disordered" evidence="3">
    <location>
        <begin position="622"/>
        <end position="646"/>
    </location>
</feature>